<dbReference type="Pfam" id="PF00443">
    <property type="entry name" value="UCH"/>
    <property type="match status" value="1"/>
</dbReference>
<dbReference type="GO" id="GO:0005634">
    <property type="term" value="C:nucleus"/>
    <property type="evidence" value="ECO:0007669"/>
    <property type="project" value="UniProtKB-SubCell"/>
</dbReference>
<dbReference type="GO" id="GO:0008270">
    <property type="term" value="F:zinc ion binding"/>
    <property type="evidence" value="ECO:0007669"/>
    <property type="project" value="UniProtKB-KW"/>
</dbReference>
<dbReference type="Gene3D" id="3.90.70.10">
    <property type="entry name" value="Cysteine proteinases"/>
    <property type="match status" value="1"/>
</dbReference>
<evidence type="ECO:0000256" key="13">
    <source>
        <dbReference type="ARBA" id="ARBA00038490"/>
    </source>
</evidence>
<evidence type="ECO:0000256" key="8">
    <source>
        <dbReference type="ARBA" id="ARBA00022807"/>
    </source>
</evidence>
<gene>
    <name evidence="18" type="ORF">BOKJ2_LOCUS3078</name>
</gene>
<keyword evidence="19" id="KW-1185">Reference proteome</keyword>
<evidence type="ECO:0000256" key="5">
    <source>
        <dbReference type="ARBA" id="ARBA00022771"/>
    </source>
</evidence>
<dbReference type="InterPro" id="IPR028889">
    <property type="entry name" value="USP"/>
</dbReference>
<keyword evidence="3 15" id="KW-0645">Protease</keyword>
<evidence type="ECO:0000256" key="10">
    <source>
        <dbReference type="ARBA" id="ARBA00023015"/>
    </source>
</evidence>
<dbReference type="OrthoDB" id="47475at2759"/>
<dbReference type="EC" id="3.4.19.12" evidence="15"/>
<keyword evidence="10" id="KW-0805">Transcription regulation</keyword>
<evidence type="ECO:0000256" key="12">
    <source>
        <dbReference type="ARBA" id="ARBA00023242"/>
    </source>
</evidence>
<comment type="subcellular location">
    <subcellularLocation>
        <location evidence="2">Nucleus</location>
    </subcellularLocation>
</comment>
<comment type="catalytic activity">
    <reaction evidence="1 15">
        <text>Thiol-dependent hydrolysis of ester, thioester, amide, peptide and isopeptide bonds formed by the C-terminal Gly of ubiquitin (a 76-residue protein attached to proteins as an intracellular targeting signal).</text>
        <dbReference type="EC" id="3.4.19.12"/>
    </reaction>
</comment>
<keyword evidence="8 15" id="KW-0788">Thiol protease</keyword>
<dbReference type="InterPro" id="IPR001394">
    <property type="entry name" value="Peptidase_C19_UCH"/>
</dbReference>
<dbReference type="GO" id="GO:0006508">
    <property type="term" value="P:proteolysis"/>
    <property type="evidence" value="ECO:0007669"/>
    <property type="project" value="UniProtKB-KW"/>
</dbReference>
<dbReference type="SUPFAM" id="SSF54001">
    <property type="entry name" value="Cysteine proteinases"/>
    <property type="match status" value="1"/>
</dbReference>
<dbReference type="PROSITE" id="PS50235">
    <property type="entry name" value="USP_3"/>
    <property type="match status" value="1"/>
</dbReference>
<protein>
    <recommendedName>
        <fullName evidence="15">Ubiquitin carboxyl-terminal hydrolase</fullName>
        <ecNumber evidence="15">3.4.19.12</ecNumber>
    </recommendedName>
</protein>
<evidence type="ECO:0000256" key="6">
    <source>
        <dbReference type="ARBA" id="ARBA00022786"/>
    </source>
</evidence>
<keyword evidence="5 14" id="KW-0863">Zinc-finger</keyword>
<dbReference type="InterPro" id="IPR038765">
    <property type="entry name" value="Papain-like_cys_pep_sf"/>
</dbReference>
<evidence type="ECO:0000256" key="11">
    <source>
        <dbReference type="ARBA" id="ARBA00023163"/>
    </source>
</evidence>
<feature type="domain" description="USP" evidence="16">
    <location>
        <begin position="155"/>
        <end position="482"/>
    </location>
</feature>
<dbReference type="PANTHER" id="PTHR21646">
    <property type="entry name" value="UBIQUITIN CARBOXYL-TERMINAL HYDROLASE"/>
    <property type="match status" value="1"/>
</dbReference>
<dbReference type="EMBL" id="CAJFCW020000002">
    <property type="protein sequence ID" value="CAG9090903.1"/>
    <property type="molecule type" value="Genomic_DNA"/>
</dbReference>
<dbReference type="InterPro" id="IPR001607">
    <property type="entry name" value="Znf_UBP"/>
</dbReference>
<keyword evidence="12" id="KW-0539">Nucleus</keyword>
<evidence type="ECO:0000313" key="18">
    <source>
        <dbReference type="EMBL" id="CAD5210219.1"/>
    </source>
</evidence>
<dbReference type="AlphaFoldDB" id="A0A811K549"/>
<dbReference type="PROSITE" id="PS00973">
    <property type="entry name" value="USP_2"/>
    <property type="match status" value="1"/>
</dbReference>
<dbReference type="Gene3D" id="3.30.40.10">
    <property type="entry name" value="Zinc/RING finger domain, C3HC4 (zinc finger)"/>
    <property type="match status" value="1"/>
</dbReference>
<evidence type="ECO:0000256" key="2">
    <source>
        <dbReference type="ARBA" id="ARBA00004123"/>
    </source>
</evidence>
<feature type="domain" description="UBP-type" evidence="17">
    <location>
        <begin position="3"/>
        <end position="120"/>
    </location>
</feature>
<evidence type="ECO:0000256" key="14">
    <source>
        <dbReference type="PROSITE-ProRule" id="PRU00502"/>
    </source>
</evidence>
<evidence type="ECO:0000256" key="3">
    <source>
        <dbReference type="ARBA" id="ARBA00022670"/>
    </source>
</evidence>
<dbReference type="Proteomes" id="UP000783686">
    <property type="component" value="Unassembled WGS sequence"/>
</dbReference>
<dbReference type="GO" id="GO:0004843">
    <property type="term" value="F:cysteine-type deubiquitinase activity"/>
    <property type="evidence" value="ECO:0007669"/>
    <property type="project" value="UniProtKB-UniRule"/>
</dbReference>
<keyword evidence="6 15" id="KW-0833">Ubl conjugation pathway</keyword>
<dbReference type="SUPFAM" id="SSF57850">
    <property type="entry name" value="RING/U-box"/>
    <property type="match status" value="1"/>
</dbReference>
<dbReference type="EMBL" id="CAJFDH010000002">
    <property type="protein sequence ID" value="CAD5210219.1"/>
    <property type="molecule type" value="Genomic_DNA"/>
</dbReference>
<dbReference type="InterPro" id="IPR013083">
    <property type="entry name" value="Znf_RING/FYVE/PHD"/>
</dbReference>
<evidence type="ECO:0000256" key="15">
    <source>
        <dbReference type="RuleBase" id="RU366025"/>
    </source>
</evidence>
<keyword evidence="7 15" id="KW-0378">Hydrolase</keyword>
<organism evidence="18 19">
    <name type="scientific">Bursaphelenchus okinawaensis</name>
    <dbReference type="NCBI Taxonomy" id="465554"/>
    <lineage>
        <taxon>Eukaryota</taxon>
        <taxon>Metazoa</taxon>
        <taxon>Ecdysozoa</taxon>
        <taxon>Nematoda</taxon>
        <taxon>Chromadorea</taxon>
        <taxon>Rhabditida</taxon>
        <taxon>Tylenchina</taxon>
        <taxon>Tylenchomorpha</taxon>
        <taxon>Aphelenchoidea</taxon>
        <taxon>Aphelenchoididae</taxon>
        <taxon>Bursaphelenchus</taxon>
    </lineage>
</organism>
<dbReference type="InterPro" id="IPR050185">
    <property type="entry name" value="Ub_carboxyl-term_hydrolase"/>
</dbReference>
<dbReference type="PROSITE" id="PS50271">
    <property type="entry name" value="ZF_UBP"/>
    <property type="match status" value="1"/>
</dbReference>
<evidence type="ECO:0000313" key="19">
    <source>
        <dbReference type="Proteomes" id="UP000614601"/>
    </source>
</evidence>
<dbReference type="GO" id="GO:0016579">
    <property type="term" value="P:protein deubiquitination"/>
    <property type="evidence" value="ECO:0007669"/>
    <property type="project" value="InterPro"/>
</dbReference>
<name>A0A811K549_9BILA</name>
<sequence length="487" mass="55849">MPRKCNHLDKKRKTLVQNYELLISRIIYPLSSKDSQLKLRTVQCEVCERRALPMMCCCLMCPTVACLEHFGPHYSQTGHGIIASTTFGQMFCLECKDFVYDNHIESLRLKAENDHRRRLGLGLRNEWNPSPSDGRILRKARRSYRLTIDTMRGLRGLVNLGNTCFMNCIIQSLVQIPSLRDYFLTDQHCCKFGDVGQVDNFCLMCELATIFQEFYNSNTEEPFIPRRMLHLVWKHAKHLAGYEQHDAHEFLIAALNVLHQHSQSLSSPHKGHECKCIIDKLFTGKLQSDLTCMKCGRVSTTVDPFWDISLDLGDGTSTDRTLEDCLANYVKSESLGATAKIKCESCGSYESATKRLTLKKLPLVACFHLKRFEHTLANRRKKIRIPVRFPEQIDLTPYTTSYCTTKNGIGTYAVNEQLIESSNVYDLLAVVNHNGNTESGHYSCFVRHKDNQWYKVNDQIITSQVLESVLASEGYLLFYTKSFIDYD</sequence>
<evidence type="ECO:0000256" key="1">
    <source>
        <dbReference type="ARBA" id="ARBA00000707"/>
    </source>
</evidence>
<evidence type="ECO:0000259" key="17">
    <source>
        <dbReference type="PROSITE" id="PS50271"/>
    </source>
</evidence>
<evidence type="ECO:0000256" key="7">
    <source>
        <dbReference type="ARBA" id="ARBA00022801"/>
    </source>
</evidence>
<keyword evidence="4" id="KW-0479">Metal-binding</keyword>
<evidence type="ECO:0000259" key="16">
    <source>
        <dbReference type="PROSITE" id="PS50235"/>
    </source>
</evidence>
<reference evidence="18" key="1">
    <citation type="submission" date="2020-09" db="EMBL/GenBank/DDBJ databases">
        <authorList>
            <person name="Kikuchi T."/>
        </authorList>
    </citation>
    <scope>NUCLEOTIDE SEQUENCE</scope>
    <source>
        <strain evidence="18">SH1</strain>
    </source>
</reference>
<proteinExistence type="inferred from homology"/>
<dbReference type="PANTHER" id="PTHR21646:SF33">
    <property type="entry name" value="UBIQUITIN CARBOXYL-TERMINAL HYDROLASE 22"/>
    <property type="match status" value="1"/>
</dbReference>
<dbReference type="Pfam" id="PF02148">
    <property type="entry name" value="zf-UBP"/>
    <property type="match status" value="1"/>
</dbReference>
<evidence type="ECO:0000256" key="4">
    <source>
        <dbReference type="ARBA" id="ARBA00022723"/>
    </source>
</evidence>
<comment type="similarity">
    <text evidence="13">Belongs to the peptidase C19 family. UBP8 subfamily.</text>
</comment>
<keyword evidence="9" id="KW-0862">Zinc</keyword>
<comment type="caution">
    <text evidence="18">The sequence shown here is derived from an EMBL/GenBank/DDBJ whole genome shotgun (WGS) entry which is preliminary data.</text>
</comment>
<accession>A0A811K549</accession>
<dbReference type="InterPro" id="IPR018200">
    <property type="entry name" value="USP_CS"/>
</dbReference>
<dbReference type="PROSITE" id="PS00972">
    <property type="entry name" value="USP_1"/>
    <property type="match status" value="1"/>
</dbReference>
<evidence type="ECO:0000256" key="9">
    <source>
        <dbReference type="ARBA" id="ARBA00022833"/>
    </source>
</evidence>
<keyword evidence="11" id="KW-0804">Transcription</keyword>
<dbReference type="Proteomes" id="UP000614601">
    <property type="component" value="Unassembled WGS sequence"/>
</dbReference>